<dbReference type="InterPro" id="IPR005850">
    <property type="entry name" value="GalP_Utransf_C"/>
</dbReference>
<dbReference type="SUPFAM" id="SSF54197">
    <property type="entry name" value="HIT-like"/>
    <property type="match status" value="1"/>
</dbReference>
<reference evidence="2 3" key="1">
    <citation type="submission" date="2018-11" db="EMBL/GenBank/DDBJ databases">
        <authorList>
            <consortium name="Pathogen Informatics"/>
        </authorList>
    </citation>
    <scope>NUCLEOTIDE SEQUENCE [LARGE SCALE GENOMIC DNA]</scope>
</reference>
<dbReference type="GO" id="GO:0008270">
    <property type="term" value="F:zinc ion binding"/>
    <property type="evidence" value="ECO:0007669"/>
    <property type="project" value="InterPro"/>
</dbReference>
<dbReference type="GO" id="GO:0033499">
    <property type="term" value="P:galactose catabolic process via UDP-galactose, Leloir pathway"/>
    <property type="evidence" value="ECO:0007669"/>
    <property type="project" value="TreeGrafter"/>
</dbReference>
<dbReference type="Pfam" id="PF02744">
    <property type="entry name" value="GalP_UDP_tr_C"/>
    <property type="match status" value="1"/>
</dbReference>
<dbReference type="Gene3D" id="3.30.428.10">
    <property type="entry name" value="HIT-like"/>
    <property type="match status" value="1"/>
</dbReference>
<dbReference type="AlphaFoldDB" id="A0A3P7LR69"/>
<keyword evidence="3" id="KW-1185">Reference proteome</keyword>
<dbReference type="Proteomes" id="UP000281553">
    <property type="component" value="Unassembled WGS sequence"/>
</dbReference>
<gene>
    <name evidence="2" type="ORF">DILT_LOCUS8299</name>
</gene>
<dbReference type="InterPro" id="IPR036265">
    <property type="entry name" value="HIT-like_sf"/>
</dbReference>
<evidence type="ECO:0000313" key="2">
    <source>
        <dbReference type="EMBL" id="VDN12468.1"/>
    </source>
</evidence>
<dbReference type="EMBL" id="UYRU01053983">
    <property type="protein sequence ID" value="VDN12468.1"/>
    <property type="molecule type" value="Genomic_DNA"/>
</dbReference>
<dbReference type="NCBIfam" id="TIGR00209">
    <property type="entry name" value="galT_1"/>
    <property type="match status" value="1"/>
</dbReference>
<dbReference type="GO" id="GO:0005737">
    <property type="term" value="C:cytoplasm"/>
    <property type="evidence" value="ECO:0007669"/>
    <property type="project" value="TreeGrafter"/>
</dbReference>
<evidence type="ECO:0000313" key="3">
    <source>
        <dbReference type="Proteomes" id="UP000281553"/>
    </source>
</evidence>
<protein>
    <recommendedName>
        <fullName evidence="1">Galactose-1-phosphate uridyl transferase C-terminal domain-containing protein</fullName>
    </recommendedName>
</protein>
<proteinExistence type="predicted"/>
<sequence>MSQRDYFSRSAGQVLLMDYLEQELQFMAQCKEFGAAQTHRIVALNEDWVCLVLVCYDNLFKTSCPYSFGWYQTPLQFSKPEEKRHWQLHGLFLPPLLRSATIKKFMVGYEMLAESQRDLTPEKAAEMLRNAAGVHYVKAGNL</sequence>
<dbReference type="PANTHER" id="PTHR11943:SF1">
    <property type="entry name" value="GALACTOSE-1-PHOSPHATE URIDYLYLTRANSFERASE"/>
    <property type="match status" value="1"/>
</dbReference>
<dbReference type="InterPro" id="IPR001937">
    <property type="entry name" value="GalP_UDPtransf1"/>
</dbReference>
<dbReference type="GO" id="GO:0008108">
    <property type="term" value="F:UDP-glucose:hexose-1-phosphate uridylyltransferase activity"/>
    <property type="evidence" value="ECO:0007669"/>
    <property type="project" value="InterPro"/>
</dbReference>
<accession>A0A3P7LR69</accession>
<organism evidence="2 3">
    <name type="scientific">Dibothriocephalus latus</name>
    <name type="common">Fish tapeworm</name>
    <name type="synonym">Diphyllobothrium latum</name>
    <dbReference type="NCBI Taxonomy" id="60516"/>
    <lineage>
        <taxon>Eukaryota</taxon>
        <taxon>Metazoa</taxon>
        <taxon>Spiralia</taxon>
        <taxon>Lophotrochozoa</taxon>
        <taxon>Platyhelminthes</taxon>
        <taxon>Cestoda</taxon>
        <taxon>Eucestoda</taxon>
        <taxon>Diphyllobothriidea</taxon>
        <taxon>Diphyllobothriidae</taxon>
        <taxon>Dibothriocephalus</taxon>
    </lineage>
</organism>
<name>A0A3P7LR69_DIBLA</name>
<feature type="domain" description="Galactose-1-phosphate uridyl transferase C-terminal" evidence="1">
    <location>
        <begin position="54"/>
        <end position="138"/>
    </location>
</feature>
<dbReference type="OrthoDB" id="418412at2759"/>
<dbReference type="PANTHER" id="PTHR11943">
    <property type="entry name" value="GALACTOSE-1-PHOSPHATE URIDYLYLTRANSFERASE"/>
    <property type="match status" value="1"/>
</dbReference>
<evidence type="ECO:0000259" key="1">
    <source>
        <dbReference type="Pfam" id="PF02744"/>
    </source>
</evidence>